<dbReference type="Proteomes" id="UP000250266">
    <property type="component" value="Unassembled WGS sequence"/>
</dbReference>
<sequence>MNIECLERDPSWYAGPVGWMLNVSVRRDVLNEIRNAITLRRADDQTITELLQLLDHEYLSIQYGPSPVPTNPQQSWTDELLDQVSQCLVLRINGPTPFERELLLRALLSILNLIRVQGTGHNPAFHYNLLSGRLREELGHVAPCVIDNSAEAITTEQFRSAQCSYLLPVVMHHAHFLKSPLPPSPLPQSVTVRLERWIACTVKVPIFSNPVRILQANGSLLIKDIGWNVQADTAKAFRALERELHTYWQQPAELMIVLLGYQELCRICLALHRFAVSREAHIASQSRRSTASVTARSFQAQNVHGLTKLVLENLLRVVADDNQFSLDPQPMSPLEPMSATLPPLNASMYLYGFLDCTRQLSKVMGSDYLPLSLLTLMKRVIATTSHRRLRWKAIEILLSKVSDGDSCLKIIGSASEGHQIPVEQPIRQQLRDEIRAIKRCIIQEQGHYKRQRRSSNAFSVSSSLVPNDGPKCRFRPDRWVEHGFQSLERSPTVPETMSVELERPHKSKFLKGFGSRVDCISAGLSPNCEVAFLLHKSHVMLYDVRNLRPKAVVRSGANLPCQNEDMKEAVLSDSFLAFISGSGLTVHEYSLPLWTVMVGRPHVFEEEEGSQWDPSCLSIHEEHDRVWLAIGGGIIRGRNFHGDIKIFHINKFSSNKKLLPQEAKFRRSKPDPLIGPLKGLSFSPDKGKLICITNNNDVLIWPLSNNSQPRGSPFKIERYYNPAMAAYAVTSTTVFFAPSTNPYVLTTTSPSFQRASNNARGEWSYISAVAPCPAELPEALIHDITNIQGKILVGTVTTNGGLVAILEKSGKIKILRLTQAPSGGLRCEPQVDEGCNIQLCSSLEKASPTSLRFEEGENGLYIVAVDTRGTLIRHRWTDSPVRSVLPTVLGPPAELYSVEMFPLTTELPTPTWAELPG</sequence>
<gene>
    <name evidence="1" type="ORF">K432DRAFT_400447</name>
</gene>
<keyword evidence="2" id="KW-1185">Reference proteome</keyword>
<organism evidence="1 2">
    <name type="scientific">Lepidopterella palustris CBS 459.81</name>
    <dbReference type="NCBI Taxonomy" id="1314670"/>
    <lineage>
        <taxon>Eukaryota</taxon>
        <taxon>Fungi</taxon>
        <taxon>Dikarya</taxon>
        <taxon>Ascomycota</taxon>
        <taxon>Pezizomycotina</taxon>
        <taxon>Dothideomycetes</taxon>
        <taxon>Pleosporomycetidae</taxon>
        <taxon>Mytilinidiales</taxon>
        <taxon>Argynnaceae</taxon>
        <taxon>Lepidopterella</taxon>
    </lineage>
</organism>
<evidence type="ECO:0000313" key="1">
    <source>
        <dbReference type="EMBL" id="OCK85248.1"/>
    </source>
</evidence>
<dbReference type="AlphaFoldDB" id="A0A8E2JJZ9"/>
<dbReference type="OrthoDB" id="5408347at2759"/>
<proteinExistence type="predicted"/>
<evidence type="ECO:0000313" key="2">
    <source>
        <dbReference type="Proteomes" id="UP000250266"/>
    </source>
</evidence>
<reference evidence="1 2" key="1">
    <citation type="journal article" date="2016" name="Nat. Commun.">
        <title>Ectomycorrhizal ecology is imprinted in the genome of the dominant symbiotic fungus Cenococcum geophilum.</title>
        <authorList>
            <consortium name="DOE Joint Genome Institute"/>
            <person name="Peter M."/>
            <person name="Kohler A."/>
            <person name="Ohm R.A."/>
            <person name="Kuo A."/>
            <person name="Krutzmann J."/>
            <person name="Morin E."/>
            <person name="Arend M."/>
            <person name="Barry K.W."/>
            <person name="Binder M."/>
            <person name="Choi C."/>
            <person name="Clum A."/>
            <person name="Copeland A."/>
            <person name="Grisel N."/>
            <person name="Haridas S."/>
            <person name="Kipfer T."/>
            <person name="LaButti K."/>
            <person name="Lindquist E."/>
            <person name="Lipzen A."/>
            <person name="Maire R."/>
            <person name="Meier B."/>
            <person name="Mihaltcheva S."/>
            <person name="Molinier V."/>
            <person name="Murat C."/>
            <person name="Poggeler S."/>
            <person name="Quandt C.A."/>
            <person name="Sperisen C."/>
            <person name="Tritt A."/>
            <person name="Tisserant E."/>
            <person name="Crous P.W."/>
            <person name="Henrissat B."/>
            <person name="Nehls U."/>
            <person name="Egli S."/>
            <person name="Spatafora J.W."/>
            <person name="Grigoriev I.V."/>
            <person name="Martin F.M."/>
        </authorList>
    </citation>
    <scope>NUCLEOTIDE SEQUENCE [LARGE SCALE GENOMIC DNA]</scope>
    <source>
        <strain evidence="1 2">CBS 459.81</strain>
    </source>
</reference>
<dbReference type="EMBL" id="KV744822">
    <property type="protein sequence ID" value="OCK85248.1"/>
    <property type="molecule type" value="Genomic_DNA"/>
</dbReference>
<dbReference type="SUPFAM" id="SSF50978">
    <property type="entry name" value="WD40 repeat-like"/>
    <property type="match status" value="1"/>
</dbReference>
<protein>
    <submittedName>
        <fullName evidence="1">Uncharacterized protein</fullName>
    </submittedName>
</protein>
<accession>A0A8E2JJZ9</accession>
<name>A0A8E2JJZ9_9PEZI</name>
<dbReference type="InterPro" id="IPR036322">
    <property type="entry name" value="WD40_repeat_dom_sf"/>
</dbReference>